<comment type="caution">
    <text evidence="1">The sequence shown here is derived from an EMBL/GenBank/DDBJ whole genome shotgun (WGS) entry which is preliminary data.</text>
</comment>
<gene>
    <name evidence="1" type="ORF">WA026_015096</name>
</gene>
<dbReference type="EMBL" id="JARQZJ010000038">
    <property type="protein sequence ID" value="KAK9876863.1"/>
    <property type="molecule type" value="Genomic_DNA"/>
</dbReference>
<evidence type="ECO:0000313" key="1">
    <source>
        <dbReference type="EMBL" id="KAK9876863.1"/>
    </source>
</evidence>
<accession>A0AAW1U2T4</accession>
<organism evidence="1 2">
    <name type="scientific">Henosepilachna vigintioctopunctata</name>
    <dbReference type="NCBI Taxonomy" id="420089"/>
    <lineage>
        <taxon>Eukaryota</taxon>
        <taxon>Metazoa</taxon>
        <taxon>Ecdysozoa</taxon>
        <taxon>Arthropoda</taxon>
        <taxon>Hexapoda</taxon>
        <taxon>Insecta</taxon>
        <taxon>Pterygota</taxon>
        <taxon>Neoptera</taxon>
        <taxon>Endopterygota</taxon>
        <taxon>Coleoptera</taxon>
        <taxon>Polyphaga</taxon>
        <taxon>Cucujiformia</taxon>
        <taxon>Coccinelloidea</taxon>
        <taxon>Coccinellidae</taxon>
        <taxon>Epilachninae</taxon>
        <taxon>Epilachnini</taxon>
        <taxon>Henosepilachna</taxon>
    </lineage>
</organism>
<protein>
    <submittedName>
        <fullName evidence="1">Uncharacterized protein</fullName>
    </submittedName>
</protein>
<reference evidence="1 2" key="1">
    <citation type="submission" date="2023-03" db="EMBL/GenBank/DDBJ databases">
        <title>Genome insight into feeding habits of ladybird beetles.</title>
        <authorList>
            <person name="Li H.-S."/>
            <person name="Huang Y.-H."/>
            <person name="Pang H."/>
        </authorList>
    </citation>
    <scope>NUCLEOTIDE SEQUENCE [LARGE SCALE GENOMIC DNA]</scope>
    <source>
        <strain evidence="1">SYSU_2023b</strain>
        <tissue evidence="1">Whole body</tissue>
    </source>
</reference>
<sequence length="152" mass="17168">MLDAITFKSQPGTYEKGTLGASQNFLFDLESKQSEAVPKNEYQALGYVNIEVHINRMKLARVRDIKTKKGCNGHNVSYVRDYLAKFTTLSAAIYIPKLREDRRLANFKFLYSSLSLTIKASDFEGYAARSGKEFLFAEAAGPWHKMRKPGSS</sequence>
<dbReference type="AlphaFoldDB" id="A0AAW1U2T4"/>
<evidence type="ECO:0000313" key="2">
    <source>
        <dbReference type="Proteomes" id="UP001431783"/>
    </source>
</evidence>
<dbReference type="Proteomes" id="UP001431783">
    <property type="component" value="Unassembled WGS sequence"/>
</dbReference>
<keyword evidence="2" id="KW-1185">Reference proteome</keyword>
<proteinExistence type="predicted"/>
<name>A0AAW1U2T4_9CUCU</name>